<dbReference type="Proteomes" id="UP000439550">
    <property type="component" value="Unassembled WGS sequence"/>
</dbReference>
<comment type="caution">
    <text evidence="2">The sequence shown here is derived from an EMBL/GenBank/DDBJ whole genome shotgun (WGS) entry which is preliminary data.</text>
</comment>
<dbReference type="GO" id="GO:0008703">
    <property type="term" value="F:5-amino-6-(5-phosphoribosylamino)uracil reductase activity"/>
    <property type="evidence" value="ECO:0007669"/>
    <property type="project" value="InterPro"/>
</dbReference>
<dbReference type="EMBL" id="WITJ01000008">
    <property type="protein sequence ID" value="MQW39636.1"/>
    <property type="molecule type" value="Genomic_DNA"/>
</dbReference>
<dbReference type="AlphaFoldDB" id="A0A7X2D0M7"/>
<evidence type="ECO:0000313" key="3">
    <source>
        <dbReference type="Proteomes" id="UP000439550"/>
    </source>
</evidence>
<keyword evidence="3" id="KW-1185">Reference proteome</keyword>
<dbReference type="InterPro" id="IPR002734">
    <property type="entry name" value="RibDG_C"/>
</dbReference>
<evidence type="ECO:0000313" key="2">
    <source>
        <dbReference type="EMBL" id="MQW39636.1"/>
    </source>
</evidence>
<evidence type="ECO:0000259" key="1">
    <source>
        <dbReference type="Pfam" id="PF01872"/>
    </source>
</evidence>
<dbReference type="PANTHER" id="PTHR38011:SF11">
    <property type="entry name" value="2,5-DIAMINO-6-RIBOSYLAMINO-4(3H)-PYRIMIDINONE 5'-PHOSPHATE REDUCTASE"/>
    <property type="match status" value="1"/>
</dbReference>
<name>A0A7X2D0M7_9LACT</name>
<dbReference type="SUPFAM" id="SSF53597">
    <property type="entry name" value="Dihydrofolate reductase-like"/>
    <property type="match status" value="1"/>
</dbReference>
<dbReference type="InterPro" id="IPR024072">
    <property type="entry name" value="DHFR-like_dom_sf"/>
</dbReference>
<proteinExistence type="predicted"/>
<dbReference type="OrthoDB" id="195113at2"/>
<feature type="domain" description="Bacterial bifunctional deaminase-reductase C-terminal" evidence="1">
    <location>
        <begin position="2"/>
        <end position="154"/>
    </location>
</feature>
<protein>
    <recommendedName>
        <fullName evidence="1">Bacterial bifunctional deaminase-reductase C-terminal domain-containing protein</fullName>
    </recommendedName>
</protein>
<dbReference type="PANTHER" id="PTHR38011">
    <property type="entry name" value="DIHYDROFOLATE REDUCTASE FAMILY PROTEIN (AFU_ORTHOLOGUE AFUA_8G06820)"/>
    <property type="match status" value="1"/>
</dbReference>
<dbReference type="GO" id="GO:0009231">
    <property type="term" value="P:riboflavin biosynthetic process"/>
    <property type="evidence" value="ECO:0007669"/>
    <property type="project" value="InterPro"/>
</dbReference>
<accession>A0A7X2D0M7</accession>
<dbReference type="RefSeq" id="WP_153496305.1">
    <property type="nucleotide sequence ID" value="NZ_CAXYUY010000010.1"/>
</dbReference>
<sequence>MKVTLVMVSSSDGVVSRQAQESVKMWTSKEDQVHLFELAHACDAIITGRKSFTKKMAPVPYFIFSRTQTSTPEDVAHDLFYVQTAPKSLLFQLEKAHFTQVLLLGGPEINSLFLKEQLVDELILTLEPKLFGKGKHLVEEAIEQNLRLLDLKQLNAQGTLLLKYKIEKPIG</sequence>
<dbReference type="InterPro" id="IPR050765">
    <property type="entry name" value="Riboflavin_Biosynth_HTPR"/>
</dbReference>
<organism evidence="2 3">
    <name type="scientific">Lactococcus hircilactis</name>
    <dbReference type="NCBI Taxonomy" id="1494462"/>
    <lineage>
        <taxon>Bacteria</taxon>
        <taxon>Bacillati</taxon>
        <taxon>Bacillota</taxon>
        <taxon>Bacilli</taxon>
        <taxon>Lactobacillales</taxon>
        <taxon>Streptococcaceae</taxon>
        <taxon>Lactococcus</taxon>
    </lineage>
</organism>
<dbReference type="Pfam" id="PF01872">
    <property type="entry name" value="RibD_C"/>
    <property type="match status" value="1"/>
</dbReference>
<gene>
    <name evidence="2" type="ORF">GHI93_06770</name>
</gene>
<reference evidence="2 3" key="1">
    <citation type="submission" date="2019-10" db="EMBL/GenBank/DDBJ databases">
        <authorList>
            <person name="Dong K."/>
        </authorList>
    </citation>
    <scope>NUCLEOTIDE SEQUENCE [LARGE SCALE GENOMIC DNA]</scope>
    <source>
        <strain evidence="2 3">DSM 28960</strain>
    </source>
</reference>
<dbReference type="Gene3D" id="3.40.430.10">
    <property type="entry name" value="Dihydrofolate Reductase, subunit A"/>
    <property type="match status" value="1"/>
</dbReference>